<keyword evidence="9" id="KW-1185">Reference proteome</keyword>
<dbReference type="Gene3D" id="3.90.120.30">
    <property type="match status" value="1"/>
</dbReference>
<dbReference type="GO" id="GO:0003886">
    <property type="term" value="F:DNA (cytosine-5-)-methyltransferase activity"/>
    <property type="evidence" value="ECO:0007669"/>
    <property type="project" value="UniProtKB-EC"/>
</dbReference>
<dbReference type="AlphaFoldDB" id="A0A160T8B8"/>
<dbReference type="PANTHER" id="PTHR46098:SF1">
    <property type="entry name" value="TRNA (CYTOSINE(38)-C(5))-METHYLTRANSFERASE"/>
    <property type="match status" value="1"/>
</dbReference>
<reference evidence="8" key="1">
    <citation type="submission" date="2016-01" db="EMBL/GenBank/DDBJ databases">
        <authorList>
            <person name="Mcilroy J.S."/>
            <person name="Karst M S."/>
            <person name="Albertsen M."/>
        </authorList>
    </citation>
    <scope>NUCLEOTIDE SEQUENCE</scope>
    <source>
        <strain evidence="8">Cfx-K</strain>
    </source>
</reference>
<organism evidence="8 9">
    <name type="scientific">Candidatus Promineifilum breve</name>
    <dbReference type="NCBI Taxonomy" id="1806508"/>
    <lineage>
        <taxon>Bacteria</taxon>
        <taxon>Bacillati</taxon>
        <taxon>Chloroflexota</taxon>
        <taxon>Ardenticatenia</taxon>
        <taxon>Candidatus Promineifilales</taxon>
        <taxon>Candidatus Promineifilaceae</taxon>
        <taxon>Candidatus Promineifilum</taxon>
    </lineage>
</organism>
<proteinExistence type="inferred from homology"/>
<feature type="active site" evidence="5">
    <location>
        <position position="75"/>
    </location>
</feature>
<dbReference type="Gene3D" id="3.40.50.150">
    <property type="entry name" value="Vaccinia Virus protein VP39"/>
    <property type="match status" value="1"/>
</dbReference>
<evidence type="ECO:0000256" key="5">
    <source>
        <dbReference type="PROSITE-ProRule" id="PRU01016"/>
    </source>
</evidence>
<keyword evidence="3 5" id="KW-0949">S-adenosyl-L-methionine</keyword>
<evidence type="ECO:0000256" key="6">
    <source>
        <dbReference type="RuleBase" id="RU000416"/>
    </source>
</evidence>
<dbReference type="Pfam" id="PF00145">
    <property type="entry name" value="DNA_methylase"/>
    <property type="match status" value="1"/>
</dbReference>
<evidence type="ECO:0000313" key="8">
    <source>
        <dbReference type="EMBL" id="CUS05648.1"/>
    </source>
</evidence>
<dbReference type="PROSITE" id="PS00095">
    <property type="entry name" value="C5_MTASE_2"/>
    <property type="match status" value="1"/>
</dbReference>
<keyword evidence="1 5" id="KW-0489">Methyltransferase</keyword>
<gene>
    <name evidence="8" type="primary">dcm</name>
    <name evidence="8" type="ORF">CFX0092_B0114</name>
</gene>
<dbReference type="PROSITE" id="PS51679">
    <property type="entry name" value="SAM_MT_C5"/>
    <property type="match status" value="1"/>
</dbReference>
<dbReference type="InterPro" id="IPR029063">
    <property type="entry name" value="SAM-dependent_MTases_sf"/>
</dbReference>
<dbReference type="InterPro" id="IPR001525">
    <property type="entry name" value="C5_MeTfrase"/>
</dbReference>
<sequence length="359" mass="40482">MAGFTFIDLFAGIGGMRLGFESVGGKCIFTSEWNKYANETYLANFKVDHEIAGDITRLDVEAIPTHDVLLAGFPCQPFSIAGVSKKNALGMPHGFECETQGTLFFDIERIIEYHKPSAFLLENVKNLTSHDKGRTFRVIVQTLRDKLGYSLSWRVINAKGYLPQNRERIFILGMREDRGLRLENMNIIGPMDGPYLASILHPEDGSEQAEPPYTEGDKAKVADKYTLSAHLWEYLQAYASKHKSQGHGFGYGLVGPEDTARTLSARYYKDGSEILIKQEQGRPRRLTPRECARLMGFDVFGESCFKIPVSDTQAYRQFGNSVAVPVVREIANFMKPWLVDSNYQYASDGQRRLVIHEKA</sequence>
<comment type="catalytic activity">
    <reaction evidence="7">
        <text>a 2'-deoxycytidine in DNA + S-adenosyl-L-methionine = a 5-methyl-2'-deoxycytidine in DNA + S-adenosyl-L-homocysteine + H(+)</text>
        <dbReference type="Rhea" id="RHEA:13681"/>
        <dbReference type="Rhea" id="RHEA-COMP:11369"/>
        <dbReference type="Rhea" id="RHEA-COMP:11370"/>
        <dbReference type="ChEBI" id="CHEBI:15378"/>
        <dbReference type="ChEBI" id="CHEBI:57856"/>
        <dbReference type="ChEBI" id="CHEBI:59789"/>
        <dbReference type="ChEBI" id="CHEBI:85452"/>
        <dbReference type="ChEBI" id="CHEBI:85454"/>
        <dbReference type="EC" id="2.1.1.37"/>
    </reaction>
</comment>
<evidence type="ECO:0000256" key="4">
    <source>
        <dbReference type="ARBA" id="ARBA00022747"/>
    </source>
</evidence>
<dbReference type="EMBL" id="LN890656">
    <property type="protein sequence ID" value="CUS05648.1"/>
    <property type="molecule type" value="Genomic_DNA"/>
</dbReference>
<dbReference type="InterPro" id="IPR031303">
    <property type="entry name" value="C5_meth_CS"/>
</dbReference>
<dbReference type="NCBIfam" id="TIGR00675">
    <property type="entry name" value="dcm"/>
    <property type="match status" value="1"/>
</dbReference>
<evidence type="ECO:0000256" key="1">
    <source>
        <dbReference type="ARBA" id="ARBA00022603"/>
    </source>
</evidence>
<name>A0A160T8B8_9CHLR</name>
<dbReference type="PANTHER" id="PTHR46098">
    <property type="entry name" value="TRNA (CYTOSINE(38)-C(5))-METHYLTRANSFERASE"/>
    <property type="match status" value="1"/>
</dbReference>
<dbReference type="REBASE" id="154735">
    <property type="entry name" value="M.AspCfxKORF113P"/>
</dbReference>
<dbReference type="EC" id="2.1.1.37" evidence="7"/>
<keyword evidence="4" id="KW-0680">Restriction system</keyword>
<dbReference type="SUPFAM" id="SSF53335">
    <property type="entry name" value="S-adenosyl-L-methionine-dependent methyltransferases"/>
    <property type="match status" value="1"/>
</dbReference>
<dbReference type="PRINTS" id="PR00105">
    <property type="entry name" value="C5METTRFRASE"/>
</dbReference>
<accession>A0A160T8B8</accession>
<dbReference type="KEGG" id="pbf:CFX0092_B0114"/>
<evidence type="ECO:0000256" key="3">
    <source>
        <dbReference type="ARBA" id="ARBA00022691"/>
    </source>
</evidence>
<keyword evidence="2 5" id="KW-0808">Transferase</keyword>
<dbReference type="CDD" id="cd00315">
    <property type="entry name" value="Cyt_C5_DNA_methylase"/>
    <property type="match status" value="1"/>
</dbReference>
<dbReference type="GO" id="GO:0032259">
    <property type="term" value="P:methylation"/>
    <property type="evidence" value="ECO:0007669"/>
    <property type="project" value="UniProtKB-KW"/>
</dbReference>
<dbReference type="InterPro" id="IPR018117">
    <property type="entry name" value="C5_DNA_meth_AS"/>
</dbReference>
<evidence type="ECO:0000313" key="9">
    <source>
        <dbReference type="Proteomes" id="UP000215027"/>
    </source>
</evidence>
<evidence type="ECO:0000256" key="2">
    <source>
        <dbReference type="ARBA" id="ARBA00022679"/>
    </source>
</evidence>
<dbReference type="InterPro" id="IPR050750">
    <property type="entry name" value="C5-MTase"/>
</dbReference>
<dbReference type="PROSITE" id="PS00094">
    <property type="entry name" value="C5_MTASE_1"/>
    <property type="match status" value="1"/>
</dbReference>
<comment type="similarity">
    <text evidence="5 6">Belongs to the class I-like SAM-binding methyltransferase superfamily. C5-methyltransferase family.</text>
</comment>
<dbReference type="Proteomes" id="UP000215027">
    <property type="component" value="Chromosome II"/>
</dbReference>
<dbReference type="GO" id="GO:0009307">
    <property type="term" value="P:DNA restriction-modification system"/>
    <property type="evidence" value="ECO:0007669"/>
    <property type="project" value="UniProtKB-KW"/>
</dbReference>
<evidence type="ECO:0000256" key="7">
    <source>
        <dbReference type="RuleBase" id="RU000417"/>
    </source>
</evidence>
<protein>
    <recommendedName>
        <fullName evidence="7">Cytosine-specific methyltransferase</fullName>
        <ecNumber evidence="7">2.1.1.37</ecNumber>
    </recommendedName>
</protein>